<keyword evidence="2" id="KW-1185">Reference proteome</keyword>
<evidence type="ECO:0008006" key="3">
    <source>
        <dbReference type="Google" id="ProtNLM"/>
    </source>
</evidence>
<evidence type="ECO:0000313" key="1">
    <source>
        <dbReference type="EMBL" id="QLH80140.1"/>
    </source>
</evidence>
<name>A0A7D5PCQ3_9EURY</name>
<protein>
    <recommendedName>
        <fullName evidence="3">KaiC-like domain-containing protein</fullName>
    </recommendedName>
</protein>
<dbReference type="AlphaFoldDB" id="A0A7D5PCQ3"/>
<dbReference type="KEGG" id="hpel:HZS54_00205"/>
<dbReference type="EMBL" id="CP058909">
    <property type="protein sequence ID" value="QLH80140.1"/>
    <property type="molecule type" value="Genomic_DNA"/>
</dbReference>
<accession>A0A7D5PCQ3</accession>
<gene>
    <name evidence="1" type="ORF">HZS54_00205</name>
</gene>
<proteinExistence type="predicted"/>
<dbReference type="InterPro" id="IPR055927">
    <property type="entry name" value="DUF7504"/>
</dbReference>
<sequence>MSTNPDDSGSTETPLNVLLLAPSVGGHEDGVCRELLHGPGERERALLVTCMESPAERLDVWTDHEDGRPENATVVDVEAAARSTAATAAGADGAPNTLVESVGSETDLVELGDVIDRHLADLASEGETTVCVHSVSDLLQRADERAVFKFLEVLTSTVERAGAVAHYHMNPDVHDPETVETFEVLFDSVVDLRTANVAGE</sequence>
<dbReference type="Pfam" id="PF24336">
    <property type="entry name" value="DUF7504"/>
    <property type="match status" value="1"/>
</dbReference>
<dbReference type="GeneID" id="56080964"/>
<dbReference type="Proteomes" id="UP000509346">
    <property type="component" value="Chromosome"/>
</dbReference>
<dbReference type="OrthoDB" id="109251at2157"/>
<evidence type="ECO:0000313" key="2">
    <source>
        <dbReference type="Proteomes" id="UP000509346"/>
    </source>
</evidence>
<organism evidence="1 2">
    <name type="scientific">Halosimplex pelagicum</name>
    <dbReference type="NCBI Taxonomy" id="869886"/>
    <lineage>
        <taxon>Archaea</taxon>
        <taxon>Methanobacteriati</taxon>
        <taxon>Methanobacteriota</taxon>
        <taxon>Stenosarchaea group</taxon>
        <taxon>Halobacteria</taxon>
        <taxon>Halobacteriales</taxon>
        <taxon>Haloarculaceae</taxon>
        <taxon>Halosimplex</taxon>
    </lineage>
</organism>
<reference evidence="1 2" key="1">
    <citation type="submission" date="2020-07" db="EMBL/GenBank/DDBJ databases">
        <title>Halosimplex litoreum sp. nov. and Halosimplex rubrum sp. nov., isolated from different salt environments.</title>
        <authorList>
            <person name="Cui H."/>
        </authorList>
    </citation>
    <scope>NUCLEOTIDE SEQUENCE [LARGE SCALE GENOMIC DNA]</scope>
    <source>
        <strain evidence="1 2">R2</strain>
    </source>
</reference>
<dbReference type="RefSeq" id="WP_179919974.1">
    <property type="nucleotide sequence ID" value="NZ_CP058909.1"/>
</dbReference>